<evidence type="ECO:0000259" key="16">
    <source>
        <dbReference type="PROSITE" id="PS50803"/>
    </source>
</evidence>
<dbReference type="PROSITE" id="PS50071">
    <property type="entry name" value="HOMEOBOX_2"/>
    <property type="match status" value="1"/>
</dbReference>
<dbReference type="InterPro" id="IPR001356">
    <property type="entry name" value="HD"/>
</dbReference>
<dbReference type="GO" id="GO:0000981">
    <property type="term" value="F:DNA-binding transcription factor activity, RNA polymerase II-specific"/>
    <property type="evidence" value="ECO:0007669"/>
    <property type="project" value="InterPro"/>
</dbReference>
<evidence type="ECO:0000256" key="14">
    <source>
        <dbReference type="SAM" id="MobiDB-lite"/>
    </source>
</evidence>
<keyword evidence="3" id="KW-0805">Transcription regulation</keyword>
<feature type="compositionally biased region" description="Basic and acidic residues" evidence="14">
    <location>
        <begin position="240"/>
        <end position="250"/>
    </location>
</feature>
<feature type="compositionally biased region" description="Low complexity" evidence="14">
    <location>
        <begin position="346"/>
        <end position="360"/>
    </location>
</feature>
<evidence type="ECO:0000313" key="17">
    <source>
        <dbReference type="EnsemblMetazoa" id="BGLB023054-PB"/>
    </source>
</evidence>
<evidence type="ECO:0000313" key="18">
    <source>
        <dbReference type="Proteomes" id="UP000076420"/>
    </source>
</evidence>
<dbReference type="SUPFAM" id="SSF46689">
    <property type="entry name" value="Homeodomain-like"/>
    <property type="match status" value="1"/>
</dbReference>
<evidence type="ECO:0000256" key="10">
    <source>
        <dbReference type="ARBA" id="ARBA00070091"/>
    </source>
</evidence>
<comment type="subunit">
    <text evidence="9">Interacts with RGMB.</text>
</comment>
<evidence type="ECO:0000256" key="6">
    <source>
        <dbReference type="ARBA" id="ARBA00023163"/>
    </source>
</evidence>
<dbReference type="Pfam" id="PF00046">
    <property type="entry name" value="Homeodomain"/>
    <property type="match status" value="1"/>
</dbReference>
<protein>
    <recommendedName>
        <fullName evidence="10">Dorsal root ganglia homeobox protein</fullName>
    </recommendedName>
    <alternativeName>
        <fullName evidence="11">Paired-related homeobox protein-like 1</fullName>
    </alternativeName>
</protein>
<gene>
    <name evidence="17" type="primary">106066306</name>
</gene>
<organism evidence="17 18">
    <name type="scientific">Biomphalaria glabrata</name>
    <name type="common">Bloodfluke planorb</name>
    <name type="synonym">Freshwater snail</name>
    <dbReference type="NCBI Taxonomy" id="6526"/>
    <lineage>
        <taxon>Eukaryota</taxon>
        <taxon>Metazoa</taxon>
        <taxon>Spiralia</taxon>
        <taxon>Lophotrochozoa</taxon>
        <taxon>Mollusca</taxon>
        <taxon>Gastropoda</taxon>
        <taxon>Heterobranchia</taxon>
        <taxon>Euthyneura</taxon>
        <taxon>Panpulmonata</taxon>
        <taxon>Hygrophila</taxon>
        <taxon>Lymnaeoidea</taxon>
        <taxon>Planorbidae</taxon>
        <taxon>Biomphalaria</taxon>
    </lineage>
</organism>
<dbReference type="InterPro" id="IPR017970">
    <property type="entry name" value="Homeobox_CS"/>
</dbReference>
<name>A0A2C9KSK0_BIOGL</name>
<dbReference type="Gene3D" id="1.10.10.60">
    <property type="entry name" value="Homeodomain-like"/>
    <property type="match status" value="1"/>
</dbReference>
<evidence type="ECO:0000256" key="11">
    <source>
        <dbReference type="ARBA" id="ARBA00078248"/>
    </source>
</evidence>
<evidence type="ECO:0000256" key="7">
    <source>
        <dbReference type="ARBA" id="ARBA00023242"/>
    </source>
</evidence>
<feature type="region of interest" description="Disordered" evidence="14">
    <location>
        <begin position="345"/>
        <end position="379"/>
    </location>
</feature>
<dbReference type="OrthoDB" id="6159439at2759"/>
<dbReference type="AlphaFoldDB" id="A0A2C9KSK0"/>
<keyword evidence="6" id="KW-0804">Transcription</keyword>
<feature type="region of interest" description="Disordered" evidence="14">
    <location>
        <begin position="107"/>
        <end position="171"/>
    </location>
</feature>
<feature type="compositionally biased region" description="Acidic residues" evidence="14">
    <location>
        <begin position="196"/>
        <end position="216"/>
    </location>
</feature>
<keyword evidence="2" id="KW-0217">Developmental protein</keyword>
<evidence type="ECO:0000256" key="5">
    <source>
        <dbReference type="ARBA" id="ARBA00023155"/>
    </source>
</evidence>
<keyword evidence="4 12" id="KW-0238">DNA-binding</keyword>
<dbReference type="InterPro" id="IPR050649">
    <property type="entry name" value="Paired_Homeobox_TFs"/>
</dbReference>
<feature type="domain" description="Homeobox" evidence="15">
    <location>
        <begin position="46"/>
        <end position="106"/>
    </location>
</feature>
<keyword evidence="7 12" id="KW-0539">Nucleus</keyword>
<evidence type="ECO:0000256" key="4">
    <source>
        <dbReference type="ARBA" id="ARBA00023125"/>
    </source>
</evidence>
<dbReference type="EnsemblMetazoa" id="BGLB023054-RB">
    <property type="protein sequence ID" value="BGLB023054-PB"/>
    <property type="gene ID" value="BGLB023054"/>
</dbReference>
<dbReference type="GO" id="GO:0005634">
    <property type="term" value="C:nucleus"/>
    <property type="evidence" value="ECO:0007669"/>
    <property type="project" value="UniProtKB-SubCell"/>
</dbReference>
<dbReference type="STRING" id="6526.A0A2C9KSK0"/>
<dbReference type="Pfam" id="PF03826">
    <property type="entry name" value="OAR"/>
    <property type="match status" value="1"/>
</dbReference>
<evidence type="ECO:0000256" key="9">
    <source>
        <dbReference type="ARBA" id="ARBA00064347"/>
    </source>
</evidence>
<dbReference type="PROSITE" id="PS50803">
    <property type="entry name" value="OAR"/>
    <property type="match status" value="1"/>
</dbReference>
<feature type="domain" description="OAR" evidence="16">
    <location>
        <begin position="526"/>
        <end position="539"/>
    </location>
</feature>
<feature type="region of interest" description="Disordered" evidence="14">
    <location>
        <begin position="495"/>
        <end position="555"/>
    </location>
</feature>
<dbReference type="SMART" id="SM00389">
    <property type="entry name" value="HOX"/>
    <property type="match status" value="1"/>
</dbReference>
<comment type="subcellular location">
    <subcellularLocation>
        <location evidence="1 12 13">Nucleus</location>
    </subcellularLocation>
</comment>
<evidence type="ECO:0000256" key="1">
    <source>
        <dbReference type="ARBA" id="ARBA00004123"/>
    </source>
</evidence>
<accession>A0A2C9KSK0</accession>
<feature type="DNA-binding region" description="Homeobox" evidence="12">
    <location>
        <begin position="48"/>
        <end position="107"/>
    </location>
</feature>
<dbReference type="GO" id="GO:0000977">
    <property type="term" value="F:RNA polymerase II transcription regulatory region sequence-specific DNA binding"/>
    <property type="evidence" value="ECO:0007669"/>
    <property type="project" value="TreeGrafter"/>
</dbReference>
<feature type="region of interest" description="Disordered" evidence="14">
    <location>
        <begin position="187"/>
        <end position="284"/>
    </location>
</feature>
<dbReference type="PANTHER" id="PTHR24329:SF337">
    <property type="entry name" value="ARISTALESS RELATED HOMEOBOX"/>
    <property type="match status" value="1"/>
</dbReference>
<evidence type="ECO:0000259" key="15">
    <source>
        <dbReference type="PROSITE" id="PS50071"/>
    </source>
</evidence>
<dbReference type="PROSITE" id="PS00027">
    <property type="entry name" value="HOMEOBOX_1"/>
    <property type="match status" value="1"/>
</dbReference>
<evidence type="ECO:0000256" key="13">
    <source>
        <dbReference type="RuleBase" id="RU000682"/>
    </source>
</evidence>
<dbReference type="VEuPathDB" id="VectorBase:BGLAX_032595"/>
<reference evidence="17" key="1">
    <citation type="submission" date="2020-05" db="UniProtKB">
        <authorList>
            <consortium name="EnsemblMetazoa"/>
        </authorList>
    </citation>
    <scope>IDENTIFICATION</scope>
    <source>
        <strain evidence="17">BB02</strain>
    </source>
</reference>
<dbReference type="Proteomes" id="UP000076420">
    <property type="component" value="Unassembled WGS sequence"/>
</dbReference>
<dbReference type="PANTHER" id="PTHR24329">
    <property type="entry name" value="HOMEOBOX PROTEIN ARISTALESS"/>
    <property type="match status" value="1"/>
</dbReference>
<dbReference type="CDD" id="cd00086">
    <property type="entry name" value="homeodomain"/>
    <property type="match status" value="1"/>
</dbReference>
<sequence length="555" mass="60969">MFCFHCPPSFHPTGRPLGLDYPCPTHPTYPGYGLHAELHDEAFARRKQRRNRTTFTLQQLEELEKAFAQTHYPDVFMREDLAMRINLTEARVQVWFQNRRAKWRKSERFTHQPNYPNGASGVDDGEYQGDNNDGGKPLEVEGHSTPSSPNDLSPGAMAESQDQSSRRDRKFSEGACLDVYRSSKELVECRGKEEKDTNDEDEEDEVCVDKTEEDASAGDQSGHVNEEGLSSEAQSSILDYSRKTADDESKQTINTGERNDFDQENEDNNNNGKERKLTPSMAPRTHLESYSSLLESRKFDSSSLFGLPRSGQYRPRFSTGAHYDSPKLILNTPSSNTLVGAHEVVKPSSPKLTSSSPPLSYAQGGSLQGLDSRASRPGDTSAFPASTALTFGAGMAYGGDQSLMKSMLGLMPPIMFPPDLSLMAKMGRSALPFTHGLLAASMHRPGLFSALDGSRFKSSYESLLTSRSFLQPQHLPHPAFKGCLPFCMCCPPRSSGSSNSPSGTTTSSTSSPTTSSFPSFSEHRTSSVAELRRRAREHTEAMVAGGPDRPSSASD</sequence>
<dbReference type="KEGG" id="bgt:106066306"/>
<comment type="function">
    <text evidence="8">Transcription factor required for the formation of correct projections from nociceptive sensory neurons to the dorsal horn of the spinal cord and normal perception of pain.</text>
</comment>
<proteinExistence type="predicted"/>
<dbReference type="FunFam" id="1.10.10.60:FF:000126">
    <property type="entry name" value="dorsal root ganglia homeobox protein-like"/>
    <property type="match status" value="1"/>
</dbReference>
<evidence type="ECO:0000256" key="8">
    <source>
        <dbReference type="ARBA" id="ARBA00058719"/>
    </source>
</evidence>
<feature type="compositionally biased region" description="Low complexity" evidence="14">
    <location>
        <begin position="495"/>
        <end position="520"/>
    </location>
</feature>
<keyword evidence="5 12" id="KW-0371">Homeobox</keyword>
<evidence type="ECO:0000256" key="12">
    <source>
        <dbReference type="PROSITE-ProRule" id="PRU00108"/>
    </source>
</evidence>
<dbReference type="InterPro" id="IPR003654">
    <property type="entry name" value="OAR_dom"/>
</dbReference>
<evidence type="ECO:0000256" key="2">
    <source>
        <dbReference type="ARBA" id="ARBA00022473"/>
    </source>
</evidence>
<dbReference type="VEuPathDB" id="VectorBase:BGLB023054"/>
<evidence type="ECO:0000256" key="3">
    <source>
        <dbReference type="ARBA" id="ARBA00023015"/>
    </source>
</evidence>
<dbReference type="InterPro" id="IPR009057">
    <property type="entry name" value="Homeodomain-like_sf"/>
</dbReference>